<dbReference type="Gene3D" id="3.40.50.2020">
    <property type="match status" value="1"/>
</dbReference>
<dbReference type="CDD" id="cd06223">
    <property type="entry name" value="PRTases_typeI"/>
    <property type="match status" value="1"/>
</dbReference>
<dbReference type="InterPro" id="IPR000836">
    <property type="entry name" value="PRTase_dom"/>
</dbReference>
<reference evidence="2" key="2">
    <citation type="submission" date="2022-06" db="UniProtKB">
        <authorList>
            <consortium name="EnsemblMetazoa"/>
        </authorList>
    </citation>
    <scope>IDENTIFICATION</scope>
    <source>
        <strain evidence="2">DF5081</strain>
    </source>
</reference>
<accession>A0A8R1DE98</accession>
<dbReference type="InterPro" id="IPR029057">
    <property type="entry name" value="PRTase-like"/>
</dbReference>
<protein>
    <recommendedName>
        <fullName evidence="1">Phosphoribosyltransferase domain-containing protein</fullName>
    </recommendedName>
</protein>
<dbReference type="EnsemblMetazoa" id="CJA00197.1">
    <property type="protein sequence ID" value="CJA00197.1"/>
    <property type="gene ID" value="WBGene00119401"/>
</dbReference>
<evidence type="ECO:0000313" key="3">
    <source>
        <dbReference type="Proteomes" id="UP000005237"/>
    </source>
</evidence>
<dbReference type="Pfam" id="PF14681">
    <property type="entry name" value="UPRTase"/>
    <property type="match status" value="1"/>
</dbReference>
<evidence type="ECO:0000313" key="2">
    <source>
        <dbReference type="EnsemblMetazoa" id="CJA00197.1"/>
    </source>
</evidence>
<proteinExistence type="predicted"/>
<dbReference type="AlphaFoldDB" id="A0A8R1DE98"/>
<dbReference type="OMA" id="NLFCTPM"/>
<sequence length="232" mass="25834">MTAHLNGNSATVAQLPAVSEEESVKQLITDLKDKGTNFVLLKKTPQIIELQTILKDRTTSHSDFVFTADRLMRLVIEEGLNHLPYSEHSVITPTGFKYDGIQFNRGNCGVSLCRSGEAMEIALRQCCRSVRIGKILIGDEQKVLYARLLPDITTRRILLLYPTIGSGTTVCKAIEVLKEARVPDENIYLVSLFISPHGLKNITQKYPYITVVASDITSLYPNHFSTSYFGAV</sequence>
<dbReference type="SUPFAM" id="SSF53271">
    <property type="entry name" value="PRTase-like"/>
    <property type="match status" value="1"/>
</dbReference>
<organism evidence="2 3">
    <name type="scientific">Caenorhabditis japonica</name>
    <dbReference type="NCBI Taxonomy" id="281687"/>
    <lineage>
        <taxon>Eukaryota</taxon>
        <taxon>Metazoa</taxon>
        <taxon>Ecdysozoa</taxon>
        <taxon>Nematoda</taxon>
        <taxon>Chromadorea</taxon>
        <taxon>Rhabditida</taxon>
        <taxon>Rhabditina</taxon>
        <taxon>Rhabditomorpha</taxon>
        <taxon>Rhabditoidea</taxon>
        <taxon>Rhabditidae</taxon>
        <taxon>Peloderinae</taxon>
        <taxon>Caenorhabditis</taxon>
    </lineage>
</organism>
<reference evidence="3" key="1">
    <citation type="submission" date="2010-08" db="EMBL/GenBank/DDBJ databases">
        <authorList>
            <consortium name="Caenorhabditis japonica Sequencing Consortium"/>
            <person name="Wilson R.K."/>
        </authorList>
    </citation>
    <scope>NUCLEOTIDE SEQUENCE [LARGE SCALE GENOMIC DNA]</scope>
    <source>
        <strain evidence="3">DF5081</strain>
    </source>
</reference>
<dbReference type="Proteomes" id="UP000005237">
    <property type="component" value="Unassembled WGS sequence"/>
</dbReference>
<evidence type="ECO:0000259" key="1">
    <source>
        <dbReference type="Pfam" id="PF14681"/>
    </source>
</evidence>
<keyword evidence="3" id="KW-1185">Reference proteome</keyword>
<dbReference type="FunFam" id="3.40.50.2020:FF:000090">
    <property type="entry name" value="Protein CBG07940"/>
    <property type="match status" value="1"/>
</dbReference>
<name>A0A8R1DE98_CAEJA</name>
<feature type="domain" description="Phosphoribosyltransferase" evidence="1">
    <location>
        <begin position="43"/>
        <end position="216"/>
    </location>
</feature>